<dbReference type="RefSeq" id="XP_024333289.1">
    <property type="nucleotide sequence ID" value="XM_024480040.1"/>
</dbReference>
<accession>A0A1X6MJH0</accession>
<organism evidence="1 2">
    <name type="scientific">Postia placenta MAD-698-R-SB12</name>
    <dbReference type="NCBI Taxonomy" id="670580"/>
    <lineage>
        <taxon>Eukaryota</taxon>
        <taxon>Fungi</taxon>
        <taxon>Dikarya</taxon>
        <taxon>Basidiomycota</taxon>
        <taxon>Agaricomycotina</taxon>
        <taxon>Agaricomycetes</taxon>
        <taxon>Polyporales</taxon>
        <taxon>Adustoporiaceae</taxon>
        <taxon>Rhodonia</taxon>
    </lineage>
</organism>
<keyword evidence="2" id="KW-1185">Reference proteome</keyword>
<proteinExistence type="predicted"/>
<name>A0A1X6MJH0_9APHY</name>
<dbReference type="EMBL" id="KZ110613">
    <property type="protein sequence ID" value="OSX56495.1"/>
    <property type="molecule type" value="Genomic_DNA"/>
</dbReference>
<dbReference type="GeneID" id="36324990"/>
<protein>
    <submittedName>
        <fullName evidence="1">Uncharacterized protein</fullName>
    </submittedName>
</protein>
<evidence type="ECO:0000313" key="1">
    <source>
        <dbReference type="EMBL" id="OSX56495.1"/>
    </source>
</evidence>
<gene>
    <name evidence="1" type="ORF">POSPLADRAFT_1050695</name>
</gene>
<sequence>MSEIESKLYASVENTAQVGLTQLLLDSPQDTCVLYACISLVPTEVDGLPQLILSALTFFLAVVHSKSMLLCGRCSAYPRREWRKIKPCDTNGTFWAGAYRDEYAGATWHRMLETRKSTGERRVFSAWFTGLSLCAVVLRDVAAQRMDGPDSRPSSLASSGTCAGSTWLSSVGFFDDVVNDEGEPQVDALAGRIENDEGHTWEEHGGELARDAVAHDDVPVAEQQLNV</sequence>
<dbReference type="OrthoDB" id="10303833at2759"/>
<dbReference type="AlphaFoldDB" id="A0A1X6MJH0"/>
<evidence type="ECO:0000313" key="2">
    <source>
        <dbReference type="Proteomes" id="UP000194127"/>
    </source>
</evidence>
<dbReference type="Proteomes" id="UP000194127">
    <property type="component" value="Unassembled WGS sequence"/>
</dbReference>
<reference evidence="1 2" key="1">
    <citation type="submission" date="2017-04" db="EMBL/GenBank/DDBJ databases">
        <title>Genome Sequence of the Model Brown-Rot Fungus Postia placenta SB12.</title>
        <authorList>
            <consortium name="DOE Joint Genome Institute"/>
            <person name="Gaskell J."/>
            <person name="Kersten P."/>
            <person name="Larrondo L.F."/>
            <person name="Canessa P."/>
            <person name="Martinez D."/>
            <person name="Hibbett D."/>
            <person name="Schmoll M."/>
            <person name="Kubicek C.P."/>
            <person name="Martinez A.T."/>
            <person name="Yadav J."/>
            <person name="Master E."/>
            <person name="Magnuson J.K."/>
            <person name="James T."/>
            <person name="Yaver D."/>
            <person name="Berka R."/>
            <person name="Labutti K."/>
            <person name="Lipzen A."/>
            <person name="Aerts A."/>
            <person name="Barry K."/>
            <person name="Henrissat B."/>
            <person name="Blanchette R."/>
            <person name="Grigoriev I."/>
            <person name="Cullen D."/>
        </authorList>
    </citation>
    <scope>NUCLEOTIDE SEQUENCE [LARGE SCALE GENOMIC DNA]</scope>
    <source>
        <strain evidence="1 2">MAD-698-R-SB12</strain>
    </source>
</reference>